<dbReference type="InterPro" id="IPR016181">
    <property type="entry name" value="Acyl_CoA_acyltransferase"/>
</dbReference>
<evidence type="ECO:0000313" key="1">
    <source>
        <dbReference type="EMBL" id="RSO56355.1"/>
    </source>
</evidence>
<dbReference type="EMBL" id="RFES01000007">
    <property type="protein sequence ID" value="RSO56355.1"/>
    <property type="molecule type" value="Genomic_DNA"/>
</dbReference>
<proteinExistence type="predicted"/>
<evidence type="ECO:0000313" key="2">
    <source>
        <dbReference type="Proteomes" id="UP000276905"/>
    </source>
</evidence>
<comment type="caution">
    <text evidence="1">The sequence shown here is derived from an EMBL/GenBank/DDBJ whole genome shotgun (WGS) entry which is preliminary data.</text>
</comment>
<name>A0A3R9RT07_9GAMM</name>
<gene>
    <name evidence="1" type="ORF">EA756_11720</name>
</gene>
<organism evidence="1 2">
    <name type="scientific">Acinetobacter lactucae</name>
    <dbReference type="NCBI Taxonomy" id="1785128"/>
    <lineage>
        <taxon>Bacteria</taxon>
        <taxon>Pseudomonadati</taxon>
        <taxon>Pseudomonadota</taxon>
        <taxon>Gammaproteobacteria</taxon>
        <taxon>Moraxellales</taxon>
        <taxon>Moraxellaceae</taxon>
        <taxon>Acinetobacter</taxon>
        <taxon>Acinetobacter calcoaceticus/baumannii complex</taxon>
    </lineage>
</organism>
<dbReference type="Proteomes" id="UP000276905">
    <property type="component" value="Unassembled WGS sequence"/>
</dbReference>
<dbReference type="AlphaFoldDB" id="A0A3R9RT07"/>
<dbReference type="SUPFAM" id="SSF55729">
    <property type="entry name" value="Acyl-CoA N-acyltransferases (Nat)"/>
    <property type="match status" value="1"/>
</dbReference>
<accession>A0A3R9RT07</accession>
<sequence>MRRNNIEIRKPTERDIRILVENLRPADQEELKAYFSDNYDWIVKTCVKGSRDAWSVVVNGKLLFICGVGLTSLIGNVGCPWLLGTTHITKYPIEFMKQSRSILREMLANYDALKNHVYIKNDAAIRFLKHLGFSIKEPVVHGANGELFHPFSIMVAS</sequence>
<protein>
    <submittedName>
        <fullName evidence="1">DUF2833 domain-containing protein</fullName>
    </submittedName>
</protein>
<reference evidence="1 2" key="1">
    <citation type="submission" date="2018-10" db="EMBL/GenBank/DDBJ databases">
        <title>GWAS and RNA-Seq identify cryptic mechanisms of antimicrobial resistance in Acinetobacter baumannii.</title>
        <authorList>
            <person name="Sahl J.W."/>
        </authorList>
    </citation>
    <scope>NUCLEOTIDE SEQUENCE [LARGE SCALE GENOMIC DNA]</scope>
    <source>
        <strain evidence="1 2">TG41018</strain>
    </source>
</reference>
<dbReference type="Pfam" id="PF11090">
    <property type="entry name" value="Phage_T7_Gp13"/>
    <property type="match status" value="1"/>
</dbReference>
<dbReference type="RefSeq" id="WP_125699189.1">
    <property type="nucleotide sequence ID" value="NZ_RFES01000007.1"/>
</dbReference>
<dbReference type="InterPro" id="IPR020335">
    <property type="entry name" value="Phage_T7_Gp13"/>
</dbReference>